<dbReference type="GO" id="GO:0016740">
    <property type="term" value="F:transferase activity"/>
    <property type="evidence" value="ECO:0007669"/>
    <property type="project" value="InterPro"/>
</dbReference>
<dbReference type="KEGG" id="rge:RGE_21300"/>
<dbReference type="PATRIC" id="fig|983917.3.peg.2059"/>
<dbReference type="InterPro" id="IPR005490">
    <property type="entry name" value="LD_TPept_cat_dom"/>
</dbReference>
<reference evidence="5 6" key="1">
    <citation type="journal article" date="2012" name="J. Bacteriol.">
        <title>Complete genome sequence of phototrophic betaproteobacterium Rubrivivax gelatinosus IL144.</title>
        <authorList>
            <person name="Nagashima S."/>
            <person name="Kamimura A."/>
            <person name="Shimizu T."/>
            <person name="Nakamura-isaki S."/>
            <person name="Aono E."/>
            <person name="Sakamoto K."/>
            <person name="Ichikawa N."/>
            <person name="Nakazawa H."/>
            <person name="Sekine M."/>
            <person name="Yamazaki S."/>
            <person name="Fujita N."/>
            <person name="Shimada K."/>
            <person name="Hanada S."/>
            <person name="Nagashima K.V.P."/>
        </authorList>
    </citation>
    <scope>NUCLEOTIDE SEQUENCE [LARGE SCALE GENOMIC DNA]</scope>
    <source>
        <strain evidence="6">NBRC 100245 / IL144</strain>
    </source>
</reference>
<evidence type="ECO:0000259" key="4">
    <source>
        <dbReference type="PROSITE" id="PS52029"/>
    </source>
</evidence>
<evidence type="ECO:0000256" key="1">
    <source>
        <dbReference type="PROSITE-ProRule" id="PRU01373"/>
    </source>
</evidence>
<keyword evidence="1" id="KW-0133">Cell shape</keyword>
<organism evidence="5 6">
    <name type="scientific">Rubrivivax gelatinosus (strain NBRC 100245 / IL144)</name>
    <dbReference type="NCBI Taxonomy" id="983917"/>
    <lineage>
        <taxon>Bacteria</taxon>
        <taxon>Pseudomonadati</taxon>
        <taxon>Pseudomonadota</taxon>
        <taxon>Betaproteobacteria</taxon>
        <taxon>Burkholderiales</taxon>
        <taxon>Sphaerotilaceae</taxon>
        <taxon>Rubrivivax</taxon>
    </lineage>
</organism>
<evidence type="ECO:0000256" key="2">
    <source>
        <dbReference type="SAM" id="MobiDB-lite"/>
    </source>
</evidence>
<feature type="chain" id="PRO_5003628374" description="L,D-TPase catalytic domain-containing protein" evidence="3">
    <location>
        <begin position="19"/>
        <end position="196"/>
    </location>
</feature>
<dbReference type="GO" id="GO:0071555">
    <property type="term" value="P:cell wall organization"/>
    <property type="evidence" value="ECO:0007669"/>
    <property type="project" value="UniProtKB-UniRule"/>
</dbReference>
<dbReference type="AlphaFoldDB" id="I0HR34"/>
<comment type="pathway">
    <text evidence="1">Cell wall biogenesis; peptidoglycan biosynthesis.</text>
</comment>
<dbReference type="Proteomes" id="UP000007883">
    <property type="component" value="Chromosome"/>
</dbReference>
<keyword evidence="1" id="KW-0573">Peptidoglycan synthesis</keyword>
<evidence type="ECO:0000313" key="5">
    <source>
        <dbReference type="EMBL" id="BAL95471.1"/>
    </source>
</evidence>
<dbReference type="EMBL" id="AP012320">
    <property type="protein sequence ID" value="BAL95471.1"/>
    <property type="molecule type" value="Genomic_DNA"/>
</dbReference>
<keyword evidence="3" id="KW-0732">Signal</keyword>
<dbReference type="PROSITE" id="PS52029">
    <property type="entry name" value="LD_TPASE"/>
    <property type="match status" value="1"/>
</dbReference>
<dbReference type="GO" id="GO:0009252">
    <property type="term" value="P:peptidoglycan biosynthetic process"/>
    <property type="evidence" value="ECO:0007669"/>
    <property type="project" value="UniProtKB-KW"/>
</dbReference>
<feature type="signal peptide" evidence="3">
    <location>
        <begin position="1"/>
        <end position="18"/>
    </location>
</feature>
<evidence type="ECO:0000313" key="6">
    <source>
        <dbReference type="Proteomes" id="UP000007883"/>
    </source>
</evidence>
<sequence>MKAVAAWACALVMGAAAAAETPRSAAEALVGHVRATQDAGGRPWAVVDKGAAKLSVFDAEGRLVAEAPVLLGLARGDDSVPGVGERAAHLPPGERTTPAGRFEAEPGRNLRGETVVWVDYDTAFAIHRLRPAPASERRPQRLASPTPADNRISAGCVVVEPGFFEKVVLAQLGRGHSVVYVLPETRDWRTLFADPG</sequence>
<feature type="region of interest" description="Disordered" evidence="2">
    <location>
        <begin position="81"/>
        <end position="105"/>
    </location>
</feature>
<keyword evidence="1" id="KW-0961">Cell wall biogenesis/degradation</keyword>
<dbReference type="GO" id="GO:0008360">
    <property type="term" value="P:regulation of cell shape"/>
    <property type="evidence" value="ECO:0007669"/>
    <property type="project" value="UniProtKB-UniRule"/>
</dbReference>
<proteinExistence type="predicted"/>
<protein>
    <recommendedName>
        <fullName evidence="4">L,D-TPase catalytic domain-containing protein</fullName>
    </recommendedName>
</protein>
<keyword evidence="6" id="KW-1185">Reference proteome</keyword>
<feature type="active site" description="Proton donor/acceptor" evidence="1">
    <location>
        <position position="127"/>
    </location>
</feature>
<dbReference type="HOGENOM" id="CLU_077685_1_0_4"/>
<dbReference type="STRING" id="983917.RGE_21300"/>
<gene>
    <name evidence="5" type="ordered locus">RGE_21300</name>
</gene>
<feature type="active site" description="Nucleophile" evidence="1">
    <location>
        <position position="156"/>
    </location>
</feature>
<name>I0HR34_RUBGI</name>
<accession>I0HR34</accession>
<evidence type="ECO:0000256" key="3">
    <source>
        <dbReference type="SAM" id="SignalP"/>
    </source>
</evidence>
<feature type="domain" description="L,D-TPase catalytic" evidence="4">
    <location>
        <begin position="43"/>
        <end position="181"/>
    </location>
</feature>
<dbReference type="RefSeq" id="WP_014428334.1">
    <property type="nucleotide sequence ID" value="NC_017075.1"/>
</dbReference>
<dbReference type="eggNOG" id="COG1376">
    <property type="taxonomic scope" value="Bacteria"/>
</dbReference>